<sequence length="195" mass="21468">MPWYARHRGTAVMLLVTAVVGMIATCILVAERLALSADPNYVTSCDLNPWVSCGAVMKSEQAMAFGFPNQFIGLVSFAVVITVAMGLLAGARYQRWFWLGLNLGVAAGFAFCVWLWYQAVYEITALCLYCMIVWAMMAPMLVLLTVRNLQHGVIPASPRLRQIAADWAWPVIALLYVAVIGSILLRFGLGIFQMG</sequence>
<dbReference type="GO" id="GO:0048038">
    <property type="term" value="F:quinone binding"/>
    <property type="evidence" value="ECO:0007669"/>
    <property type="project" value="UniProtKB-KW"/>
</dbReference>
<gene>
    <name evidence="12" type="ORF">SAMN04487966_10262</name>
</gene>
<dbReference type="Gene3D" id="1.20.1440.130">
    <property type="entry name" value="VKOR domain"/>
    <property type="match status" value="1"/>
</dbReference>
<feature type="domain" description="Vitamin K epoxide reductase" evidence="11">
    <location>
        <begin position="7"/>
        <end position="148"/>
    </location>
</feature>
<dbReference type="InterPro" id="IPR012932">
    <property type="entry name" value="VKOR"/>
</dbReference>
<comment type="subcellular location">
    <subcellularLocation>
        <location evidence="1">Membrane</location>
        <topology evidence="1">Multi-pass membrane protein</topology>
    </subcellularLocation>
</comment>
<evidence type="ECO:0000256" key="4">
    <source>
        <dbReference type="ARBA" id="ARBA00022719"/>
    </source>
</evidence>
<keyword evidence="9" id="KW-0676">Redox-active center</keyword>
<dbReference type="GO" id="GO:0016020">
    <property type="term" value="C:membrane"/>
    <property type="evidence" value="ECO:0007669"/>
    <property type="project" value="UniProtKB-SubCell"/>
</dbReference>
<dbReference type="SMART" id="SM00756">
    <property type="entry name" value="VKc"/>
    <property type="match status" value="1"/>
</dbReference>
<feature type="transmembrane region" description="Helical" evidence="10">
    <location>
        <begin position="123"/>
        <end position="146"/>
    </location>
</feature>
<keyword evidence="6" id="KW-0560">Oxidoreductase</keyword>
<dbReference type="EMBL" id="FPCG01000002">
    <property type="protein sequence ID" value="SFV20875.1"/>
    <property type="molecule type" value="Genomic_DNA"/>
</dbReference>
<feature type="transmembrane region" description="Helical" evidence="10">
    <location>
        <begin position="96"/>
        <end position="117"/>
    </location>
</feature>
<keyword evidence="4" id="KW-0874">Quinone</keyword>
<evidence type="ECO:0000313" key="13">
    <source>
        <dbReference type="Proteomes" id="UP000198881"/>
    </source>
</evidence>
<organism evidence="12 13">
    <name type="scientific">Micrococcus terreus</name>
    <dbReference type="NCBI Taxonomy" id="574650"/>
    <lineage>
        <taxon>Bacteria</taxon>
        <taxon>Bacillati</taxon>
        <taxon>Actinomycetota</taxon>
        <taxon>Actinomycetes</taxon>
        <taxon>Micrococcales</taxon>
        <taxon>Micrococcaceae</taxon>
        <taxon>Micrococcus</taxon>
    </lineage>
</organism>
<dbReference type="STRING" id="574650.SAMN04487966_10262"/>
<evidence type="ECO:0000256" key="10">
    <source>
        <dbReference type="SAM" id="Phobius"/>
    </source>
</evidence>
<keyword evidence="7 10" id="KW-0472">Membrane</keyword>
<feature type="transmembrane region" description="Helical" evidence="10">
    <location>
        <begin position="12"/>
        <end position="30"/>
    </location>
</feature>
<protein>
    <submittedName>
        <fullName evidence="12">Uncharacterized membrane protein</fullName>
    </submittedName>
</protein>
<dbReference type="InterPro" id="IPR041714">
    <property type="entry name" value="VKOR_Actinobacteria"/>
</dbReference>
<evidence type="ECO:0000256" key="8">
    <source>
        <dbReference type="ARBA" id="ARBA00023157"/>
    </source>
</evidence>
<evidence type="ECO:0000256" key="5">
    <source>
        <dbReference type="ARBA" id="ARBA00022989"/>
    </source>
</evidence>
<evidence type="ECO:0000256" key="7">
    <source>
        <dbReference type="ARBA" id="ARBA00023136"/>
    </source>
</evidence>
<evidence type="ECO:0000256" key="2">
    <source>
        <dbReference type="ARBA" id="ARBA00006214"/>
    </source>
</evidence>
<proteinExistence type="inferred from homology"/>
<evidence type="ECO:0000256" key="9">
    <source>
        <dbReference type="ARBA" id="ARBA00023284"/>
    </source>
</evidence>
<dbReference type="GO" id="GO:0016491">
    <property type="term" value="F:oxidoreductase activity"/>
    <property type="evidence" value="ECO:0007669"/>
    <property type="project" value="UniProtKB-KW"/>
</dbReference>
<accession>A0A1I7MG24</accession>
<dbReference type="OrthoDB" id="9783799at2"/>
<evidence type="ECO:0000256" key="3">
    <source>
        <dbReference type="ARBA" id="ARBA00022692"/>
    </source>
</evidence>
<dbReference type="InterPro" id="IPR038354">
    <property type="entry name" value="VKOR_sf"/>
</dbReference>
<keyword evidence="8" id="KW-1015">Disulfide bond</keyword>
<dbReference type="Pfam" id="PF07884">
    <property type="entry name" value="VKOR"/>
    <property type="match status" value="1"/>
</dbReference>
<evidence type="ECO:0000259" key="11">
    <source>
        <dbReference type="SMART" id="SM00756"/>
    </source>
</evidence>
<keyword evidence="13" id="KW-1185">Reference proteome</keyword>
<dbReference type="Proteomes" id="UP000198881">
    <property type="component" value="Unassembled WGS sequence"/>
</dbReference>
<keyword evidence="5 10" id="KW-1133">Transmembrane helix</keyword>
<feature type="transmembrane region" description="Helical" evidence="10">
    <location>
        <begin position="71"/>
        <end position="89"/>
    </location>
</feature>
<keyword evidence="3 10" id="KW-0812">Transmembrane</keyword>
<reference evidence="12 13" key="1">
    <citation type="submission" date="2016-10" db="EMBL/GenBank/DDBJ databases">
        <authorList>
            <person name="de Groot N.N."/>
        </authorList>
    </citation>
    <scope>NUCLEOTIDE SEQUENCE [LARGE SCALE GENOMIC DNA]</scope>
    <source>
        <strain evidence="12 13">CGMCC 1.7054</strain>
    </source>
</reference>
<name>A0A1I7MG24_9MICC</name>
<dbReference type="AlphaFoldDB" id="A0A1I7MG24"/>
<evidence type="ECO:0000256" key="1">
    <source>
        <dbReference type="ARBA" id="ARBA00004141"/>
    </source>
</evidence>
<comment type="similarity">
    <text evidence="2">Belongs to the VKOR family.</text>
</comment>
<feature type="transmembrane region" description="Helical" evidence="10">
    <location>
        <begin position="167"/>
        <end position="189"/>
    </location>
</feature>
<evidence type="ECO:0000313" key="12">
    <source>
        <dbReference type="EMBL" id="SFV20875.1"/>
    </source>
</evidence>
<dbReference type="CDD" id="cd12922">
    <property type="entry name" value="VKOR_5"/>
    <property type="match status" value="1"/>
</dbReference>
<evidence type="ECO:0000256" key="6">
    <source>
        <dbReference type="ARBA" id="ARBA00023002"/>
    </source>
</evidence>